<evidence type="ECO:0000313" key="1">
    <source>
        <dbReference type="EMBL" id="EHC89366.1"/>
    </source>
</evidence>
<reference evidence="1 2" key="1">
    <citation type="journal article" date="2011" name="BMC Genomics">
        <title>Genome sequencing reveals diversification of virulence factor content and possible host adaptation in distinct subpopulations of Salmonella enterica.</title>
        <authorList>
            <person name="den Bakker H.C."/>
            <person name="Moreno Switt A.I."/>
            <person name="Govoni G."/>
            <person name="Cummings C.A."/>
            <person name="Ranieri M.L."/>
            <person name="Degoricija L."/>
            <person name="Hoelzer K."/>
            <person name="Rodriguez-Rivera L.D."/>
            <person name="Brown S."/>
            <person name="Bolchacova E."/>
            <person name="Furtado M.R."/>
            <person name="Wiedmann M."/>
        </authorList>
    </citation>
    <scope>NUCLEOTIDE SEQUENCE [LARGE SCALE GENOMIC DNA]</scope>
    <source>
        <strain evidence="1 2">R8-3404</strain>
    </source>
</reference>
<sequence>MLLKGNLKIEQDLQYRLERRAKYVCRSFRTGAKPQQS</sequence>
<dbReference type="AlphaFoldDB" id="A0A6C8H184"/>
<proteinExistence type="predicted"/>
<accession>A0A6C8H184</accession>
<dbReference type="Proteomes" id="UP000003915">
    <property type="component" value="Unassembled WGS sequence"/>
</dbReference>
<protein>
    <submittedName>
        <fullName evidence="1">Uncharacterized protein</fullName>
    </submittedName>
</protein>
<dbReference type="EMBL" id="AFCV01000939">
    <property type="protein sequence ID" value="EHC89366.1"/>
    <property type="molecule type" value="Genomic_DNA"/>
</dbReference>
<comment type="caution">
    <text evidence="1">The sequence shown here is derived from an EMBL/GenBank/DDBJ whole genome shotgun (WGS) entry which is preliminary data.</text>
</comment>
<name>A0A6C8H184_SALET</name>
<gene>
    <name evidence="1" type="ORF">LTSEUGA_3681</name>
</gene>
<evidence type="ECO:0000313" key="2">
    <source>
        <dbReference type="Proteomes" id="UP000003915"/>
    </source>
</evidence>
<organism evidence="1 2">
    <name type="scientific">Salmonella enterica subsp. enterica serovar Uganda str. R8-3404</name>
    <dbReference type="NCBI Taxonomy" id="913083"/>
    <lineage>
        <taxon>Bacteria</taxon>
        <taxon>Pseudomonadati</taxon>
        <taxon>Pseudomonadota</taxon>
        <taxon>Gammaproteobacteria</taxon>
        <taxon>Enterobacterales</taxon>
        <taxon>Enterobacteriaceae</taxon>
        <taxon>Salmonella</taxon>
    </lineage>
</organism>